<accession>A0A2N3V1M5</accession>
<evidence type="ECO:0000313" key="12">
    <source>
        <dbReference type="Proteomes" id="UP000233782"/>
    </source>
</evidence>
<dbReference type="Pfam" id="PF00733">
    <property type="entry name" value="Asn_synthase"/>
    <property type="match status" value="1"/>
</dbReference>
<feature type="domain" description="Glutamine amidotransferase type-2" evidence="10">
    <location>
        <begin position="2"/>
        <end position="207"/>
    </location>
</feature>
<organism evidence="11 12">
    <name type="scientific">Pontibacter ramchanderi</name>
    <dbReference type="NCBI Taxonomy" id="1179743"/>
    <lineage>
        <taxon>Bacteria</taxon>
        <taxon>Pseudomonadati</taxon>
        <taxon>Bacteroidota</taxon>
        <taxon>Cytophagia</taxon>
        <taxon>Cytophagales</taxon>
        <taxon>Hymenobacteraceae</taxon>
        <taxon>Pontibacter</taxon>
    </lineage>
</organism>
<dbReference type="PANTHER" id="PTHR43284">
    <property type="entry name" value="ASPARAGINE SYNTHETASE (GLUTAMINE-HYDROLYZING)"/>
    <property type="match status" value="1"/>
</dbReference>
<dbReference type="Gene3D" id="3.60.20.10">
    <property type="entry name" value="Glutamine Phosphoribosylpyrophosphate, subunit 1, domain 1"/>
    <property type="match status" value="1"/>
</dbReference>
<dbReference type="InterPro" id="IPR014729">
    <property type="entry name" value="Rossmann-like_a/b/a_fold"/>
</dbReference>
<dbReference type="SUPFAM" id="SSF56235">
    <property type="entry name" value="N-terminal nucleophile aminohydrolases (Ntn hydrolases)"/>
    <property type="match status" value="1"/>
</dbReference>
<comment type="similarity">
    <text evidence="2">Belongs to the asparagine synthetase family.</text>
</comment>
<keyword evidence="8" id="KW-0061">Asparagine biosynthesis</keyword>
<evidence type="ECO:0000256" key="9">
    <source>
        <dbReference type="PIRSR" id="PIRSR001589-2"/>
    </source>
</evidence>
<evidence type="ECO:0000256" key="7">
    <source>
        <dbReference type="ARBA" id="ARBA00048741"/>
    </source>
</evidence>
<dbReference type="Proteomes" id="UP000233782">
    <property type="component" value="Unassembled WGS sequence"/>
</dbReference>
<keyword evidence="4 9" id="KW-0547">Nucleotide-binding</keyword>
<dbReference type="InterPro" id="IPR033738">
    <property type="entry name" value="AsnB_N"/>
</dbReference>
<feature type="active site" description="For GATase activity" evidence="8">
    <location>
        <position position="2"/>
    </location>
</feature>
<evidence type="ECO:0000256" key="6">
    <source>
        <dbReference type="ARBA" id="ARBA00022962"/>
    </source>
</evidence>
<proteinExistence type="inferred from homology"/>
<dbReference type="NCBIfam" id="TIGR01536">
    <property type="entry name" value="asn_synth_AEB"/>
    <property type="match status" value="1"/>
</dbReference>
<sequence>MCGIIGKIAFSKSILPLPQIDLIRHRGPDGKGEWINCEGNIYFGHTRLAILEPTQAGYQPMQSSSKRFTIIFNGEIYNHLNLRSLIPFNSWHGTSDTETLIELLEFMGTKALSLLKGMFAFALHDSVDNSVLLVRDRLGIKPLWVRFDAAACTFASEIKPLLNPDDKLPSSQAISEFVAFGRMTGVDEIFSGVNAVSPGSLIKLNNKGEIKTENWWTPESAPLAKLIPYNQNYYVQKVNKLVKSSVTEHLISDVGVGAFLSGGIDSSIIVLVAGKELGKNLKTFTVGFHEKAFDERKVARKVAQKAGSEHFEIEVSEESCVSWVKEAVYNLDLPSVDAINTYIVSKVVREQGMKVALSGLGGDELFGGYPSFKNVPLLTWLSALPKRYSEQLVKLMPKQLKQKLSGLNGFSAAELTVSRRRFTSVSELCKMGLSTGHSYVPPPPEGVDKMAIISWAEIYGYMIPLLLRDSDQMSMALGLEIRVPFLDHHLVEEVLKIPQSYKKGYGVKPLLIDAFRSDLPREVYNRPKQGFVLPMENWMRGHLAEFTEEGIYAAADLLGLSEPLRQREIFMKGQSHWTRLWLWSVLGHWLLNHKAIPVETSTSNIGIS</sequence>
<evidence type="ECO:0000313" key="11">
    <source>
        <dbReference type="EMBL" id="PKV75531.1"/>
    </source>
</evidence>
<keyword evidence="5 9" id="KW-0067">ATP-binding</keyword>
<feature type="binding site" evidence="9">
    <location>
        <position position="96"/>
    </location>
    <ligand>
        <name>L-glutamine</name>
        <dbReference type="ChEBI" id="CHEBI:58359"/>
    </ligand>
</feature>
<keyword evidence="6 8" id="KW-0315">Glutamine amidotransferase</keyword>
<evidence type="ECO:0000256" key="2">
    <source>
        <dbReference type="ARBA" id="ARBA00005752"/>
    </source>
</evidence>
<gene>
    <name evidence="11" type="ORF">BD749_0474</name>
</gene>
<comment type="pathway">
    <text evidence="1">Amino-acid biosynthesis; L-asparagine biosynthesis; L-asparagine from L-aspartate (L-Gln route): step 1/1.</text>
</comment>
<dbReference type="Gene3D" id="3.40.50.620">
    <property type="entry name" value="HUPs"/>
    <property type="match status" value="1"/>
</dbReference>
<dbReference type="InterPro" id="IPR017932">
    <property type="entry name" value="GATase_2_dom"/>
</dbReference>
<dbReference type="GO" id="GO:0005829">
    <property type="term" value="C:cytosol"/>
    <property type="evidence" value="ECO:0007669"/>
    <property type="project" value="TreeGrafter"/>
</dbReference>
<feature type="binding site" evidence="9">
    <location>
        <begin position="358"/>
        <end position="359"/>
    </location>
    <ligand>
        <name>ATP</name>
        <dbReference type="ChEBI" id="CHEBI:30616"/>
    </ligand>
</feature>
<dbReference type="GO" id="GO:0006529">
    <property type="term" value="P:asparagine biosynthetic process"/>
    <property type="evidence" value="ECO:0007669"/>
    <property type="project" value="UniProtKB-KW"/>
</dbReference>
<comment type="catalytic activity">
    <reaction evidence="7">
        <text>L-aspartate + L-glutamine + ATP + H2O = L-asparagine + L-glutamate + AMP + diphosphate + H(+)</text>
        <dbReference type="Rhea" id="RHEA:12228"/>
        <dbReference type="ChEBI" id="CHEBI:15377"/>
        <dbReference type="ChEBI" id="CHEBI:15378"/>
        <dbReference type="ChEBI" id="CHEBI:29985"/>
        <dbReference type="ChEBI" id="CHEBI:29991"/>
        <dbReference type="ChEBI" id="CHEBI:30616"/>
        <dbReference type="ChEBI" id="CHEBI:33019"/>
        <dbReference type="ChEBI" id="CHEBI:58048"/>
        <dbReference type="ChEBI" id="CHEBI:58359"/>
        <dbReference type="ChEBI" id="CHEBI:456215"/>
        <dbReference type="EC" id="6.3.5.4"/>
    </reaction>
</comment>
<reference evidence="11 12" key="1">
    <citation type="submission" date="2017-12" db="EMBL/GenBank/DDBJ databases">
        <title>Genomic Encyclopedia of Type Strains, Phase III (KMG-III): the genomes of soil and plant-associated and newly described type strains.</title>
        <authorList>
            <person name="Whitman W."/>
        </authorList>
    </citation>
    <scope>NUCLEOTIDE SEQUENCE [LARGE SCALE GENOMIC DNA]</scope>
    <source>
        <strain evidence="11 12">LP43</strain>
    </source>
</reference>
<keyword evidence="8" id="KW-0028">Amino-acid biosynthesis</keyword>
<dbReference type="GO" id="GO:0005524">
    <property type="term" value="F:ATP binding"/>
    <property type="evidence" value="ECO:0007669"/>
    <property type="project" value="UniProtKB-KW"/>
</dbReference>
<dbReference type="CDD" id="cd01991">
    <property type="entry name" value="Asn_synthase_B_C"/>
    <property type="match status" value="1"/>
</dbReference>
<evidence type="ECO:0000256" key="3">
    <source>
        <dbReference type="ARBA" id="ARBA00012737"/>
    </source>
</evidence>
<dbReference type="InterPro" id="IPR051786">
    <property type="entry name" value="ASN_synthetase/amidase"/>
</dbReference>
<dbReference type="InterPro" id="IPR006426">
    <property type="entry name" value="Asn_synth_AEB"/>
</dbReference>
<keyword evidence="12" id="KW-1185">Reference proteome</keyword>
<dbReference type="GO" id="GO:0004066">
    <property type="term" value="F:asparagine synthase (glutamine-hydrolyzing) activity"/>
    <property type="evidence" value="ECO:0007669"/>
    <property type="project" value="UniProtKB-EC"/>
</dbReference>
<comment type="caution">
    <text evidence="11">The sequence shown here is derived from an EMBL/GenBank/DDBJ whole genome shotgun (WGS) entry which is preliminary data.</text>
</comment>
<feature type="binding site" evidence="9">
    <location>
        <position position="286"/>
    </location>
    <ligand>
        <name>ATP</name>
        <dbReference type="ChEBI" id="CHEBI:30616"/>
    </ligand>
</feature>
<evidence type="ECO:0000256" key="8">
    <source>
        <dbReference type="PIRSR" id="PIRSR001589-1"/>
    </source>
</evidence>
<evidence type="ECO:0000256" key="1">
    <source>
        <dbReference type="ARBA" id="ARBA00005187"/>
    </source>
</evidence>
<dbReference type="PANTHER" id="PTHR43284:SF1">
    <property type="entry name" value="ASPARAGINE SYNTHETASE"/>
    <property type="match status" value="1"/>
</dbReference>
<dbReference type="AlphaFoldDB" id="A0A2N3V1M5"/>
<dbReference type="SUPFAM" id="SSF52402">
    <property type="entry name" value="Adenine nucleotide alpha hydrolases-like"/>
    <property type="match status" value="1"/>
</dbReference>
<dbReference type="InterPro" id="IPR029055">
    <property type="entry name" value="Ntn_hydrolases_N"/>
</dbReference>
<dbReference type="EMBL" id="PJMU01000001">
    <property type="protein sequence ID" value="PKV75531.1"/>
    <property type="molecule type" value="Genomic_DNA"/>
</dbReference>
<dbReference type="EC" id="6.3.5.4" evidence="3"/>
<dbReference type="Pfam" id="PF13522">
    <property type="entry name" value="GATase_6"/>
    <property type="match status" value="1"/>
</dbReference>
<dbReference type="PIRSF" id="PIRSF001589">
    <property type="entry name" value="Asn_synthetase_glu-h"/>
    <property type="match status" value="1"/>
</dbReference>
<protein>
    <recommendedName>
        <fullName evidence="3">asparagine synthase (glutamine-hydrolyzing)</fullName>
        <ecNumber evidence="3">6.3.5.4</ecNumber>
    </recommendedName>
</protein>
<evidence type="ECO:0000256" key="4">
    <source>
        <dbReference type="ARBA" id="ARBA00022741"/>
    </source>
</evidence>
<evidence type="ECO:0000256" key="5">
    <source>
        <dbReference type="ARBA" id="ARBA00022840"/>
    </source>
</evidence>
<evidence type="ECO:0000259" key="10">
    <source>
        <dbReference type="PROSITE" id="PS51278"/>
    </source>
</evidence>
<dbReference type="CDD" id="cd00712">
    <property type="entry name" value="AsnB"/>
    <property type="match status" value="1"/>
</dbReference>
<dbReference type="InterPro" id="IPR001962">
    <property type="entry name" value="Asn_synthase"/>
</dbReference>
<dbReference type="PROSITE" id="PS51278">
    <property type="entry name" value="GATASE_TYPE_2"/>
    <property type="match status" value="1"/>
</dbReference>
<name>A0A2N3V1M5_9BACT</name>